<dbReference type="Pfam" id="PF12399">
    <property type="entry name" value="BCA_ABC_TP_C"/>
    <property type="match status" value="1"/>
</dbReference>
<dbReference type="GO" id="GO:0015192">
    <property type="term" value="F:L-phenylalanine transmembrane transporter activity"/>
    <property type="evidence" value="ECO:0007669"/>
    <property type="project" value="TreeGrafter"/>
</dbReference>
<dbReference type="AlphaFoldDB" id="A0A7C9IVE3"/>
<dbReference type="OrthoDB" id="9809450at2"/>
<evidence type="ECO:0000313" key="5">
    <source>
        <dbReference type="EMBL" id="MYL83783.1"/>
    </source>
</evidence>
<dbReference type="RefSeq" id="WP_160961281.1">
    <property type="nucleotide sequence ID" value="NZ_WVUD01000019.1"/>
</dbReference>
<gene>
    <name evidence="5" type="ORF">GTA51_11655</name>
</gene>
<dbReference type="FunFam" id="3.40.50.300:FF:000421">
    <property type="entry name" value="Branched-chain amino acid ABC transporter ATP-binding protein"/>
    <property type="match status" value="1"/>
</dbReference>
<name>A0A7C9IVE3_9BACT</name>
<dbReference type="InterPro" id="IPR027417">
    <property type="entry name" value="P-loop_NTPase"/>
</dbReference>
<dbReference type="PANTHER" id="PTHR45772:SF7">
    <property type="entry name" value="AMINO ACID ABC TRANSPORTER ATP-BINDING PROTEIN"/>
    <property type="match status" value="1"/>
</dbReference>
<dbReference type="GO" id="GO:1903806">
    <property type="term" value="P:L-isoleucine import across plasma membrane"/>
    <property type="evidence" value="ECO:0007669"/>
    <property type="project" value="TreeGrafter"/>
</dbReference>
<evidence type="ECO:0000256" key="3">
    <source>
        <dbReference type="ARBA" id="ARBA00022840"/>
    </source>
</evidence>
<dbReference type="SUPFAM" id="SSF52540">
    <property type="entry name" value="P-loop containing nucleoside triphosphate hydrolases"/>
    <property type="match status" value="1"/>
</dbReference>
<evidence type="ECO:0000256" key="1">
    <source>
        <dbReference type="ARBA" id="ARBA00022448"/>
    </source>
</evidence>
<keyword evidence="1" id="KW-0813">Transport</keyword>
<evidence type="ECO:0000256" key="2">
    <source>
        <dbReference type="ARBA" id="ARBA00022741"/>
    </source>
</evidence>
<dbReference type="Proteomes" id="UP000482487">
    <property type="component" value="Unassembled WGS sequence"/>
</dbReference>
<dbReference type="PANTHER" id="PTHR45772">
    <property type="entry name" value="CONSERVED COMPONENT OF ABC TRANSPORTER FOR NATURAL AMINO ACIDS-RELATED"/>
    <property type="match status" value="1"/>
</dbReference>
<dbReference type="CDD" id="cd03219">
    <property type="entry name" value="ABC_Mj1267_LivG_branched"/>
    <property type="match status" value="1"/>
</dbReference>
<reference evidence="5 6" key="1">
    <citation type="submission" date="2020-01" db="EMBL/GenBank/DDBJ databases">
        <title>Genome sequence of Desulfovibrio aerotolerans DSM 16695(T).</title>
        <authorList>
            <person name="Karnachuk O."/>
            <person name="Avakyan M."/>
            <person name="Mardanov A."/>
            <person name="Kadnikov V."/>
            <person name="Ravin N."/>
        </authorList>
    </citation>
    <scope>NUCLEOTIDE SEQUENCE [LARGE SCALE GENOMIC DNA]</scope>
    <source>
        <strain evidence="5 6">DSM 16695</strain>
    </source>
</reference>
<dbReference type="GO" id="GO:0042941">
    <property type="term" value="P:D-alanine transmembrane transport"/>
    <property type="evidence" value="ECO:0007669"/>
    <property type="project" value="TreeGrafter"/>
</dbReference>
<feature type="domain" description="ABC transporter" evidence="4">
    <location>
        <begin position="4"/>
        <end position="251"/>
    </location>
</feature>
<dbReference type="GO" id="GO:0005524">
    <property type="term" value="F:ATP binding"/>
    <property type="evidence" value="ECO:0007669"/>
    <property type="project" value="UniProtKB-KW"/>
</dbReference>
<proteinExistence type="predicted"/>
<dbReference type="GO" id="GO:0016887">
    <property type="term" value="F:ATP hydrolysis activity"/>
    <property type="evidence" value="ECO:0007669"/>
    <property type="project" value="InterPro"/>
</dbReference>
<dbReference type="GO" id="GO:0015808">
    <property type="term" value="P:L-alanine transport"/>
    <property type="evidence" value="ECO:0007669"/>
    <property type="project" value="TreeGrafter"/>
</dbReference>
<comment type="caution">
    <text evidence="5">The sequence shown here is derived from an EMBL/GenBank/DDBJ whole genome shotgun (WGS) entry which is preliminary data.</text>
</comment>
<keyword evidence="6" id="KW-1185">Reference proteome</keyword>
<sequence length="254" mass="27429">MAHLCLSDVSVHFGGLQALTEVNFDLRPGEIVSLIGPNGAGKTTIFNVITGVYRISGGAVSYDGQTISGLRPHHILARGIARTFQNIRLFTAMTALENVMVARHCRSRAGVVGAILRTRRQRTEERDVRDRAMAALSFAGLGEFAHAVAKNLPYGLQRRLEIARALGSDPKTILLDEPAAGLNPSESRELMAMIQRIAASGVNVLLVEHDMSVVMNVSHRVVVLDHGVCICQGTPEEVRSNPAVIEAYLGSEVD</sequence>
<dbReference type="SMART" id="SM00382">
    <property type="entry name" value="AAA"/>
    <property type="match status" value="1"/>
</dbReference>
<dbReference type="InterPro" id="IPR032823">
    <property type="entry name" value="BCA_ABC_TP_C"/>
</dbReference>
<organism evidence="5 6">
    <name type="scientific">Solidesulfovibrio aerotolerans</name>
    <dbReference type="NCBI Taxonomy" id="295255"/>
    <lineage>
        <taxon>Bacteria</taxon>
        <taxon>Pseudomonadati</taxon>
        <taxon>Thermodesulfobacteriota</taxon>
        <taxon>Desulfovibrionia</taxon>
        <taxon>Desulfovibrionales</taxon>
        <taxon>Desulfovibrionaceae</taxon>
        <taxon>Solidesulfovibrio</taxon>
    </lineage>
</organism>
<dbReference type="GO" id="GO:0015188">
    <property type="term" value="F:L-isoleucine transmembrane transporter activity"/>
    <property type="evidence" value="ECO:0007669"/>
    <property type="project" value="TreeGrafter"/>
</dbReference>
<dbReference type="InterPro" id="IPR003593">
    <property type="entry name" value="AAA+_ATPase"/>
</dbReference>
<dbReference type="InterPro" id="IPR003439">
    <property type="entry name" value="ABC_transporter-like_ATP-bd"/>
</dbReference>
<dbReference type="GO" id="GO:1903805">
    <property type="term" value="P:L-valine import across plasma membrane"/>
    <property type="evidence" value="ECO:0007669"/>
    <property type="project" value="TreeGrafter"/>
</dbReference>
<evidence type="ECO:0000313" key="6">
    <source>
        <dbReference type="Proteomes" id="UP000482487"/>
    </source>
</evidence>
<dbReference type="PROSITE" id="PS50893">
    <property type="entry name" value="ABC_TRANSPORTER_2"/>
    <property type="match status" value="1"/>
</dbReference>
<protein>
    <submittedName>
        <fullName evidence="5">ATP-binding cassette domain-containing protein</fullName>
    </submittedName>
</protein>
<dbReference type="Gene3D" id="3.40.50.300">
    <property type="entry name" value="P-loop containing nucleotide triphosphate hydrolases"/>
    <property type="match status" value="1"/>
</dbReference>
<keyword evidence="2" id="KW-0547">Nucleotide-binding</keyword>
<dbReference type="Pfam" id="PF00005">
    <property type="entry name" value="ABC_tran"/>
    <property type="match status" value="1"/>
</dbReference>
<dbReference type="InterPro" id="IPR051120">
    <property type="entry name" value="ABC_AA/LPS_Transport"/>
</dbReference>
<keyword evidence="3 5" id="KW-0067">ATP-binding</keyword>
<evidence type="ECO:0000259" key="4">
    <source>
        <dbReference type="PROSITE" id="PS50893"/>
    </source>
</evidence>
<dbReference type="GO" id="GO:0005886">
    <property type="term" value="C:plasma membrane"/>
    <property type="evidence" value="ECO:0007669"/>
    <property type="project" value="TreeGrafter"/>
</dbReference>
<dbReference type="EMBL" id="WVUD01000019">
    <property type="protein sequence ID" value="MYL83783.1"/>
    <property type="molecule type" value="Genomic_DNA"/>
</dbReference>
<dbReference type="GO" id="GO:0005304">
    <property type="term" value="F:L-valine transmembrane transporter activity"/>
    <property type="evidence" value="ECO:0007669"/>
    <property type="project" value="TreeGrafter"/>
</dbReference>
<accession>A0A7C9IVE3</accession>